<dbReference type="Pfam" id="PF22694">
    <property type="entry name" value="CtpB_N-like"/>
    <property type="match status" value="1"/>
</dbReference>
<reference evidence="7 8" key="1">
    <citation type="submission" date="2018-04" db="EMBL/GenBank/DDBJ databases">
        <title>Novel Campyloabacter and Helicobacter Species and Strains.</title>
        <authorList>
            <person name="Mannion A.J."/>
            <person name="Shen Z."/>
            <person name="Fox J.G."/>
        </authorList>
    </citation>
    <scope>NUCLEOTIDE SEQUENCE [LARGE SCALE GENOMIC DNA]</scope>
    <source>
        <strain evidence="7 8">MIT 17-337</strain>
    </source>
</reference>
<dbReference type="AlphaFoldDB" id="A0A3D8IP87"/>
<dbReference type="SMART" id="SM00228">
    <property type="entry name" value="PDZ"/>
    <property type="match status" value="1"/>
</dbReference>
<dbReference type="InterPro" id="IPR029045">
    <property type="entry name" value="ClpP/crotonase-like_dom_sf"/>
</dbReference>
<evidence type="ECO:0000256" key="4">
    <source>
        <dbReference type="ARBA" id="ARBA00022825"/>
    </source>
</evidence>
<dbReference type="GO" id="GO:0007165">
    <property type="term" value="P:signal transduction"/>
    <property type="evidence" value="ECO:0007669"/>
    <property type="project" value="TreeGrafter"/>
</dbReference>
<dbReference type="InterPro" id="IPR036034">
    <property type="entry name" value="PDZ_sf"/>
</dbReference>
<keyword evidence="8" id="KW-1185">Reference proteome</keyword>
<dbReference type="GO" id="GO:0006508">
    <property type="term" value="P:proteolysis"/>
    <property type="evidence" value="ECO:0007669"/>
    <property type="project" value="UniProtKB-KW"/>
</dbReference>
<evidence type="ECO:0000256" key="3">
    <source>
        <dbReference type="ARBA" id="ARBA00022801"/>
    </source>
</evidence>
<dbReference type="RefSeq" id="WP_115542404.1">
    <property type="nucleotide sequence ID" value="NZ_NXLQ01000002.1"/>
</dbReference>
<dbReference type="GO" id="GO:0008236">
    <property type="term" value="F:serine-type peptidase activity"/>
    <property type="evidence" value="ECO:0007669"/>
    <property type="project" value="UniProtKB-KW"/>
</dbReference>
<keyword evidence="3 5" id="KW-0378">Hydrolase</keyword>
<dbReference type="PANTHER" id="PTHR32060:SF30">
    <property type="entry name" value="CARBOXY-TERMINAL PROCESSING PROTEASE CTPA"/>
    <property type="match status" value="1"/>
</dbReference>
<dbReference type="EMBL" id="NXLQ01000002">
    <property type="protein sequence ID" value="RDU67107.1"/>
    <property type="molecule type" value="Genomic_DNA"/>
</dbReference>
<dbReference type="SMART" id="SM00245">
    <property type="entry name" value="TSPc"/>
    <property type="match status" value="1"/>
</dbReference>
<dbReference type="Gene3D" id="3.30.750.44">
    <property type="match status" value="1"/>
</dbReference>
<dbReference type="CDD" id="cd07560">
    <property type="entry name" value="Peptidase_S41_CPP"/>
    <property type="match status" value="1"/>
</dbReference>
<dbReference type="Gene3D" id="2.30.42.10">
    <property type="match status" value="1"/>
</dbReference>
<evidence type="ECO:0000256" key="5">
    <source>
        <dbReference type="RuleBase" id="RU004404"/>
    </source>
</evidence>
<dbReference type="InterPro" id="IPR001478">
    <property type="entry name" value="PDZ"/>
</dbReference>
<dbReference type="CDD" id="cd06782">
    <property type="entry name" value="cpPDZ_CPP-like"/>
    <property type="match status" value="1"/>
</dbReference>
<evidence type="ECO:0000313" key="7">
    <source>
        <dbReference type="EMBL" id="RDU67107.1"/>
    </source>
</evidence>
<dbReference type="OrthoDB" id="9812068at2"/>
<feature type="domain" description="PDZ" evidence="6">
    <location>
        <begin position="113"/>
        <end position="181"/>
    </location>
</feature>
<comment type="similarity">
    <text evidence="1 5">Belongs to the peptidase S41A family.</text>
</comment>
<protein>
    <submittedName>
        <fullName evidence="7">Peptidase S41</fullName>
    </submittedName>
</protein>
<accession>A0A3D8IP87</accession>
<comment type="caution">
    <text evidence="7">The sequence shown here is derived from an EMBL/GenBank/DDBJ whole genome shotgun (WGS) entry which is preliminary data.</text>
</comment>
<dbReference type="SUPFAM" id="SSF50156">
    <property type="entry name" value="PDZ domain-like"/>
    <property type="match status" value="1"/>
</dbReference>
<evidence type="ECO:0000256" key="1">
    <source>
        <dbReference type="ARBA" id="ARBA00009179"/>
    </source>
</evidence>
<dbReference type="FunFam" id="2.30.42.10:FF:000063">
    <property type="entry name" value="Peptidase, S41 family"/>
    <property type="match status" value="1"/>
</dbReference>
<dbReference type="PROSITE" id="PS50106">
    <property type="entry name" value="PDZ"/>
    <property type="match status" value="1"/>
</dbReference>
<dbReference type="GO" id="GO:0004175">
    <property type="term" value="F:endopeptidase activity"/>
    <property type="evidence" value="ECO:0007669"/>
    <property type="project" value="TreeGrafter"/>
</dbReference>
<dbReference type="SUPFAM" id="SSF52096">
    <property type="entry name" value="ClpP/crotonase"/>
    <property type="match status" value="1"/>
</dbReference>
<gene>
    <name evidence="7" type="ORF">CQA53_02315</name>
</gene>
<dbReference type="InterPro" id="IPR041489">
    <property type="entry name" value="PDZ_6"/>
</dbReference>
<dbReference type="InterPro" id="IPR004447">
    <property type="entry name" value="Peptidase_S41A"/>
</dbReference>
<evidence type="ECO:0000256" key="2">
    <source>
        <dbReference type="ARBA" id="ARBA00022670"/>
    </source>
</evidence>
<dbReference type="PANTHER" id="PTHR32060">
    <property type="entry name" value="TAIL-SPECIFIC PROTEASE"/>
    <property type="match status" value="1"/>
</dbReference>
<dbReference type="GO" id="GO:0030288">
    <property type="term" value="C:outer membrane-bounded periplasmic space"/>
    <property type="evidence" value="ECO:0007669"/>
    <property type="project" value="TreeGrafter"/>
</dbReference>
<organism evidence="7 8">
    <name type="scientific">Helicobacter didelphidarum</name>
    <dbReference type="NCBI Taxonomy" id="2040648"/>
    <lineage>
        <taxon>Bacteria</taxon>
        <taxon>Pseudomonadati</taxon>
        <taxon>Campylobacterota</taxon>
        <taxon>Epsilonproteobacteria</taxon>
        <taxon>Campylobacterales</taxon>
        <taxon>Helicobacteraceae</taxon>
        <taxon>Helicobacter</taxon>
    </lineage>
</organism>
<dbReference type="InterPro" id="IPR055210">
    <property type="entry name" value="CtpA/B_N"/>
</dbReference>
<proteinExistence type="inferred from homology"/>
<sequence>MKKMNFYFLSGIVSSALLVGGFGITQAHNIGMSFENNHNMIVAQAEPNTDTKSKKKLSRAEKDQAIQKFMSAVSLVENNYVSDLDTSEIIDKAISGMLSNLDAHSAYLQKKDYEDLRAKTSGSFSGIGIQIGIKDGALTVIAPLDDTPAKKVGIKSGDIIIKIDDKQTLDMKIDQAVSLMKGRKGTKVTLTVVRAGEAKPLKFEIKRDEIKVKSTSVSKIEETNYAYVRVATFDQNVTQEVRRGLKQLGKVDGIVLDLRGNPGGLLDQAVSLVGLFVKNGIVVSEKGKIENVELKVSGNAEFANIPLVVIVNGGSASASEIVAGALQDHKRAIIVGESTFGKGSVQKVLPFGNQAKEAIKLTIAKYYLPTGRSIQAIGIKPDIVVAEGEVPLGAEHQLDFKEADLKRHLKNELLNDENKVDAKNEKTETDTKNITQAMILRDIQLKSSIDVLKTWGVIHSQ</sequence>
<keyword evidence="4 5" id="KW-0720">Serine protease</keyword>
<evidence type="ECO:0000313" key="8">
    <source>
        <dbReference type="Proteomes" id="UP000256379"/>
    </source>
</evidence>
<keyword evidence="2 5" id="KW-0645">Protease</keyword>
<dbReference type="Gene3D" id="3.90.226.10">
    <property type="entry name" value="2-enoyl-CoA Hydratase, Chain A, domain 1"/>
    <property type="match status" value="1"/>
</dbReference>
<evidence type="ECO:0000259" key="6">
    <source>
        <dbReference type="PROSITE" id="PS50106"/>
    </source>
</evidence>
<name>A0A3D8IP87_9HELI</name>
<dbReference type="Proteomes" id="UP000256379">
    <property type="component" value="Unassembled WGS sequence"/>
</dbReference>
<dbReference type="NCBIfam" id="TIGR00225">
    <property type="entry name" value="prc"/>
    <property type="match status" value="1"/>
</dbReference>
<dbReference type="Pfam" id="PF03572">
    <property type="entry name" value="Peptidase_S41"/>
    <property type="match status" value="1"/>
</dbReference>
<dbReference type="InterPro" id="IPR005151">
    <property type="entry name" value="Tail-specific_protease"/>
</dbReference>
<dbReference type="Pfam" id="PF17820">
    <property type="entry name" value="PDZ_6"/>
    <property type="match status" value="1"/>
</dbReference>